<dbReference type="PANTHER" id="PTHR36766">
    <property type="entry name" value="PLANT BROAD-SPECTRUM MILDEW RESISTANCE PROTEIN RPW8"/>
    <property type="match status" value="1"/>
</dbReference>
<organism evidence="1">
    <name type="scientific">Arundo donax</name>
    <name type="common">Giant reed</name>
    <name type="synonym">Donax arundinaceus</name>
    <dbReference type="NCBI Taxonomy" id="35708"/>
    <lineage>
        <taxon>Eukaryota</taxon>
        <taxon>Viridiplantae</taxon>
        <taxon>Streptophyta</taxon>
        <taxon>Embryophyta</taxon>
        <taxon>Tracheophyta</taxon>
        <taxon>Spermatophyta</taxon>
        <taxon>Magnoliopsida</taxon>
        <taxon>Liliopsida</taxon>
        <taxon>Poales</taxon>
        <taxon>Poaceae</taxon>
        <taxon>PACMAD clade</taxon>
        <taxon>Arundinoideae</taxon>
        <taxon>Arundineae</taxon>
        <taxon>Arundo</taxon>
    </lineage>
</organism>
<reference evidence="1" key="2">
    <citation type="journal article" date="2015" name="Data Brief">
        <title>Shoot transcriptome of the giant reed, Arundo donax.</title>
        <authorList>
            <person name="Barrero R.A."/>
            <person name="Guerrero F.D."/>
            <person name="Moolhuijzen P."/>
            <person name="Goolsby J.A."/>
            <person name="Tidwell J."/>
            <person name="Bellgard S.E."/>
            <person name="Bellgard M.I."/>
        </authorList>
    </citation>
    <scope>NUCLEOTIDE SEQUENCE</scope>
    <source>
        <tissue evidence="1">Shoot tissue taken approximately 20 cm above the soil surface</tissue>
    </source>
</reference>
<dbReference type="AlphaFoldDB" id="A0A0A9CQF5"/>
<proteinExistence type="predicted"/>
<dbReference type="Gene3D" id="3.80.10.10">
    <property type="entry name" value="Ribonuclease Inhibitor"/>
    <property type="match status" value="2"/>
</dbReference>
<dbReference type="EMBL" id="GBRH01220054">
    <property type="protein sequence ID" value="JAD77841.1"/>
    <property type="molecule type" value="Transcribed_RNA"/>
</dbReference>
<accession>A0A0A9CQF5</accession>
<evidence type="ECO:0000313" key="1">
    <source>
        <dbReference type="EMBL" id="JAD77841.1"/>
    </source>
</evidence>
<dbReference type="InterPro" id="IPR032675">
    <property type="entry name" value="LRR_dom_sf"/>
</dbReference>
<reference evidence="1" key="1">
    <citation type="submission" date="2014-09" db="EMBL/GenBank/DDBJ databases">
        <authorList>
            <person name="Magalhaes I.L.F."/>
            <person name="Oliveira U."/>
            <person name="Santos F.R."/>
            <person name="Vidigal T.H.D.A."/>
            <person name="Brescovit A.D."/>
            <person name="Santos A.J."/>
        </authorList>
    </citation>
    <scope>NUCLEOTIDE SEQUENCE</scope>
    <source>
        <tissue evidence="1">Shoot tissue taken approximately 20 cm above the soil surface</tissue>
    </source>
</reference>
<sequence length="246" mass="27868">MIRSLFIEQASQIEPSLNTTLHPEEIDRFADEHPDRFDTILCDIFGRCGSLPPSLIRGHIREEDYSRFTLPTSVDRIVISYCAITDTVMHNSLRGSTTLRSLNLRGLPFFTAIPSEVMESLPMLSDLSIEECLNFTHLQGLNHLSRLQHLSITKCPKLATLGEADKVCILHGIAIDDLPFVPQLLSSEGCSFLWSLRIDESEELREEEILQQFHSLTSLNISCCSWSRLPENLATLTSLQHLQLDY</sequence>
<name>A0A0A9CQF5_ARUDO</name>
<dbReference type="PANTHER" id="PTHR36766:SF40">
    <property type="entry name" value="DISEASE RESISTANCE PROTEIN RGA3"/>
    <property type="match status" value="1"/>
</dbReference>
<dbReference type="SUPFAM" id="SSF52047">
    <property type="entry name" value="RNI-like"/>
    <property type="match status" value="1"/>
</dbReference>
<protein>
    <submittedName>
        <fullName evidence="1">Uncharacterized protein</fullName>
    </submittedName>
</protein>